<name>A0A3M3F5G9_PSESG</name>
<evidence type="ECO:0000313" key="1">
    <source>
        <dbReference type="EMBL" id="RMM57148.1"/>
    </source>
</evidence>
<dbReference type="AlphaFoldDB" id="A0A3M3F5G9"/>
<dbReference type="Proteomes" id="UP000276829">
    <property type="component" value="Unassembled WGS sequence"/>
</dbReference>
<evidence type="ECO:0000313" key="3">
    <source>
        <dbReference type="Proteomes" id="UP000276829"/>
    </source>
</evidence>
<comment type="caution">
    <text evidence="1">The sequence shown here is derived from an EMBL/GenBank/DDBJ whole genome shotgun (WGS) entry which is preliminary data.</text>
</comment>
<evidence type="ECO:0000313" key="4">
    <source>
        <dbReference type="Proteomes" id="UP000279057"/>
    </source>
</evidence>
<dbReference type="EMBL" id="RBON01000106">
    <property type="protein sequence ID" value="RMM70759.1"/>
    <property type="molecule type" value="Genomic_DNA"/>
</dbReference>
<gene>
    <name evidence="2" type="ORF">ALQ73_102550</name>
    <name evidence="1" type="ORF">ALQ74_103222</name>
</gene>
<sequence>MISTVFALTFITATPLLACSHKKDQDYFEYCDCEQRSLERTFEASNLSRPADAGRDPVF</sequence>
<evidence type="ECO:0000313" key="2">
    <source>
        <dbReference type="EMBL" id="RMM70759.1"/>
    </source>
</evidence>
<dbReference type="Proteomes" id="UP000279057">
    <property type="component" value="Unassembled WGS sequence"/>
</dbReference>
<dbReference type="EMBL" id="RBOM01000355">
    <property type="protein sequence ID" value="RMM57148.1"/>
    <property type="molecule type" value="Genomic_DNA"/>
</dbReference>
<proteinExistence type="predicted"/>
<organism evidence="1 4">
    <name type="scientific">Pseudomonas savastanoi pv. glycinea</name>
    <name type="common">Pseudomonas syringae pv. glycinea</name>
    <dbReference type="NCBI Taxonomy" id="318"/>
    <lineage>
        <taxon>Bacteria</taxon>
        <taxon>Pseudomonadati</taxon>
        <taxon>Pseudomonadota</taxon>
        <taxon>Gammaproteobacteria</taxon>
        <taxon>Pseudomonadales</taxon>
        <taxon>Pseudomonadaceae</taxon>
        <taxon>Pseudomonas</taxon>
    </lineage>
</organism>
<reference evidence="3 4" key="1">
    <citation type="submission" date="2018-08" db="EMBL/GenBank/DDBJ databases">
        <title>Recombination of ecologically and evolutionarily significant loci maintains genetic cohesion in the Pseudomonas syringae species complex.</title>
        <authorList>
            <person name="Dillon M."/>
            <person name="Thakur S."/>
            <person name="Almeida R.N.D."/>
            <person name="Weir B.S."/>
            <person name="Guttman D.S."/>
        </authorList>
    </citation>
    <scope>NUCLEOTIDE SEQUENCE [LARGE SCALE GENOMIC DNA]</scope>
    <source>
        <strain evidence="2 3">ICMP 4324</strain>
        <strain evidence="1 4">ICMP 4332</strain>
    </source>
</reference>
<protein>
    <submittedName>
        <fullName evidence="1">Uncharacterized protein</fullName>
    </submittedName>
</protein>
<accession>A0A3M3F5G9</accession>